<comment type="caution">
    <text evidence="2">The sequence shown here is derived from an EMBL/GenBank/DDBJ whole genome shotgun (WGS) entry which is preliminary data.</text>
</comment>
<evidence type="ECO:0000313" key="3">
    <source>
        <dbReference type="Proteomes" id="UP000521227"/>
    </source>
</evidence>
<dbReference type="AlphaFoldDB" id="A0A840N046"/>
<dbReference type="RefSeq" id="WP_024921611.1">
    <property type="nucleotide sequence ID" value="NZ_JACHIJ010000002.1"/>
</dbReference>
<protein>
    <recommendedName>
        <fullName evidence="4">YbaB/EbfC family nucleoid-associated protein</fullName>
    </recommendedName>
</protein>
<name>A0A840N046_9BRAD</name>
<organism evidence="2 3">
    <name type="scientific">Afipia massiliensis</name>
    <dbReference type="NCBI Taxonomy" id="211460"/>
    <lineage>
        <taxon>Bacteria</taxon>
        <taxon>Pseudomonadati</taxon>
        <taxon>Pseudomonadota</taxon>
        <taxon>Alphaproteobacteria</taxon>
        <taxon>Hyphomicrobiales</taxon>
        <taxon>Nitrobacteraceae</taxon>
        <taxon>Afipia</taxon>
    </lineage>
</organism>
<sequence>MPHKQPLALWWKRGLHLLGALTGVIASAATPSPAAAQGTAYRSAASAPATWQNFAGELKGSFENRLAGDAAAARRLHEALAKHDKHSSETLVVRSWVTSAGKIERLEFDGIDDVDIIVGLRALLASVVVSPPPADMLQPLHLHLSVRSSDQSHEE</sequence>
<evidence type="ECO:0008006" key="4">
    <source>
        <dbReference type="Google" id="ProtNLM"/>
    </source>
</evidence>
<keyword evidence="1" id="KW-0732">Signal</keyword>
<dbReference type="Proteomes" id="UP000521227">
    <property type="component" value="Unassembled WGS sequence"/>
</dbReference>
<accession>A0A840N046</accession>
<feature type="chain" id="PRO_5032347157" description="YbaB/EbfC family nucleoid-associated protein" evidence="1">
    <location>
        <begin position="29"/>
        <end position="155"/>
    </location>
</feature>
<reference evidence="2 3" key="1">
    <citation type="submission" date="2020-08" db="EMBL/GenBank/DDBJ databases">
        <title>Genomic Encyclopedia of Type Strains, Phase IV (KMG-IV): sequencing the most valuable type-strain genomes for metagenomic binning, comparative biology and taxonomic classification.</title>
        <authorList>
            <person name="Goeker M."/>
        </authorList>
    </citation>
    <scope>NUCLEOTIDE SEQUENCE [LARGE SCALE GENOMIC DNA]</scope>
    <source>
        <strain evidence="2 3">DSM 17498</strain>
    </source>
</reference>
<gene>
    <name evidence="2" type="ORF">HNQ36_001801</name>
</gene>
<evidence type="ECO:0000256" key="1">
    <source>
        <dbReference type="SAM" id="SignalP"/>
    </source>
</evidence>
<dbReference type="EMBL" id="JACHIJ010000002">
    <property type="protein sequence ID" value="MBB5051847.1"/>
    <property type="molecule type" value="Genomic_DNA"/>
</dbReference>
<feature type="signal peptide" evidence="1">
    <location>
        <begin position="1"/>
        <end position="28"/>
    </location>
</feature>
<evidence type="ECO:0000313" key="2">
    <source>
        <dbReference type="EMBL" id="MBB5051847.1"/>
    </source>
</evidence>
<proteinExistence type="predicted"/>